<gene>
    <name evidence="2" type="ORF">MGYG_00623</name>
</gene>
<proteinExistence type="predicted"/>
<dbReference type="InParanoid" id="E5R0S7"/>
<reference evidence="3" key="1">
    <citation type="journal article" date="2012" name="MBio">
        <title>Comparative genome analysis of Trichophyton rubrum and related dermatophytes reveals candidate genes involved in infection.</title>
        <authorList>
            <person name="Martinez D.A."/>
            <person name="Oliver B.G."/>
            <person name="Graeser Y."/>
            <person name="Goldberg J.M."/>
            <person name="Li W."/>
            <person name="Martinez-Rossi N.M."/>
            <person name="Monod M."/>
            <person name="Shelest E."/>
            <person name="Barton R.C."/>
            <person name="Birch E."/>
            <person name="Brakhage A.A."/>
            <person name="Chen Z."/>
            <person name="Gurr S.J."/>
            <person name="Heiman D."/>
            <person name="Heitman J."/>
            <person name="Kosti I."/>
            <person name="Rossi A."/>
            <person name="Saif S."/>
            <person name="Samalova M."/>
            <person name="Saunders C.W."/>
            <person name="Shea T."/>
            <person name="Summerbell R.C."/>
            <person name="Xu J."/>
            <person name="Young S."/>
            <person name="Zeng Q."/>
            <person name="Birren B.W."/>
            <person name="Cuomo C.A."/>
            <person name="White T.C."/>
        </authorList>
    </citation>
    <scope>NUCLEOTIDE SEQUENCE [LARGE SCALE GENOMIC DNA]</scope>
    <source>
        <strain evidence="3">ATCC MYA-4604 / CBS 118893</strain>
    </source>
</reference>
<dbReference type="EMBL" id="DS989822">
    <property type="protein sequence ID" value="EFQ97583.1"/>
    <property type="molecule type" value="Genomic_DNA"/>
</dbReference>
<feature type="region of interest" description="Disordered" evidence="1">
    <location>
        <begin position="56"/>
        <end position="87"/>
    </location>
</feature>
<dbReference type="RefSeq" id="XP_003176535.1">
    <property type="nucleotide sequence ID" value="XM_003176487.1"/>
</dbReference>
<dbReference type="VEuPathDB" id="FungiDB:MGYG_00623"/>
<dbReference type="GeneID" id="10031854"/>
<dbReference type="AlphaFoldDB" id="E5R0S7"/>
<sequence length="87" mass="10081">MLGYLHFSYDSHTLPKSEAINLKRIKLHPIPAPNDRSIGVYYSQVTAEDPSSKIYISAPYEPIPNSSRRAEHEEEQRERQRDKQIAD</sequence>
<evidence type="ECO:0000313" key="3">
    <source>
        <dbReference type="Proteomes" id="UP000002669"/>
    </source>
</evidence>
<accession>E5R0S7</accession>
<evidence type="ECO:0000313" key="2">
    <source>
        <dbReference type="EMBL" id="EFQ97583.1"/>
    </source>
</evidence>
<keyword evidence="3" id="KW-1185">Reference proteome</keyword>
<name>E5R0S7_ARTGP</name>
<feature type="compositionally biased region" description="Basic and acidic residues" evidence="1">
    <location>
        <begin position="68"/>
        <end position="87"/>
    </location>
</feature>
<evidence type="ECO:0000256" key="1">
    <source>
        <dbReference type="SAM" id="MobiDB-lite"/>
    </source>
</evidence>
<organism evidence="3">
    <name type="scientific">Arthroderma gypseum (strain ATCC MYA-4604 / CBS 118893)</name>
    <name type="common">Microsporum gypseum</name>
    <dbReference type="NCBI Taxonomy" id="535722"/>
    <lineage>
        <taxon>Eukaryota</taxon>
        <taxon>Fungi</taxon>
        <taxon>Dikarya</taxon>
        <taxon>Ascomycota</taxon>
        <taxon>Pezizomycotina</taxon>
        <taxon>Eurotiomycetes</taxon>
        <taxon>Eurotiomycetidae</taxon>
        <taxon>Onygenales</taxon>
        <taxon>Arthrodermataceae</taxon>
        <taxon>Nannizzia</taxon>
    </lineage>
</organism>
<dbReference type="Proteomes" id="UP000002669">
    <property type="component" value="Unassembled WGS sequence"/>
</dbReference>
<protein>
    <submittedName>
        <fullName evidence="2">Uncharacterized protein</fullName>
    </submittedName>
</protein>
<dbReference type="HOGENOM" id="CLU_2482911_0_0_1"/>